<feature type="domain" description="T20D4.11-like" evidence="1">
    <location>
        <begin position="24"/>
        <end position="169"/>
    </location>
</feature>
<protein>
    <recommendedName>
        <fullName evidence="1">T20D4.11-like domain-containing protein</fullName>
    </recommendedName>
</protein>
<dbReference type="Pfam" id="PF01579">
    <property type="entry name" value="DUF19"/>
    <property type="match status" value="2"/>
</dbReference>
<dbReference type="PANTHER" id="PTHR21453:SF30">
    <property type="entry name" value="DUF19 DOMAIN-CONTAINING PROTEIN"/>
    <property type="match status" value="1"/>
</dbReference>
<feature type="domain" description="T20D4.11-like" evidence="1">
    <location>
        <begin position="171"/>
        <end position="309"/>
    </location>
</feature>
<dbReference type="InterPro" id="IPR002542">
    <property type="entry name" value="T20D4.11-like_dom"/>
</dbReference>
<evidence type="ECO:0000313" key="2">
    <source>
        <dbReference type="EMBL" id="UMM32134.1"/>
    </source>
</evidence>
<proteinExistence type="predicted"/>
<evidence type="ECO:0000313" key="3">
    <source>
        <dbReference type="Proteomes" id="UP000829354"/>
    </source>
</evidence>
<organism evidence="2 3">
    <name type="scientific">Caenorhabditis briggsae</name>
    <dbReference type="NCBI Taxonomy" id="6238"/>
    <lineage>
        <taxon>Eukaryota</taxon>
        <taxon>Metazoa</taxon>
        <taxon>Ecdysozoa</taxon>
        <taxon>Nematoda</taxon>
        <taxon>Chromadorea</taxon>
        <taxon>Rhabditida</taxon>
        <taxon>Rhabditina</taxon>
        <taxon>Rhabditomorpha</taxon>
        <taxon>Rhabditoidea</taxon>
        <taxon>Rhabditidae</taxon>
        <taxon>Peloderinae</taxon>
        <taxon>Caenorhabditis</taxon>
    </lineage>
</organism>
<accession>A0AAE9F0E5</accession>
<reference evidence="2 3" key="1">
    <citation type="submission" date="2022-04" db="EMBL/GenBank/DDBJ databases">
        <title>Chromosome-level reference genomes for two strains of Caenorhabditis briggsae: an improved platform for comparative genomics.</title>
        <authorList>
            <person name="Stevens L."/>
            <person name="Andersen E."/>
        </authorList>
    </citation>
    <scope>NUCLEOTIDE SEQUENCE [LARGE SCALE GENOMIC DNA]</scope>
    <source>
        <strain evidence="2">VX34</strain>
        <tissue evidence="2">Whole-organism</tissue>
    </source>
</reference>
<dbReference type="EMBL" id="CP092624">
    <property type="protein sequence ID" value="UMM32134.1"/>
    <property type="molecule type" value="Genomic_DNA"/>
</dbReference>
<dbReference type="Proteomes" id="UP000829354">
    <property type="component" value="Chromosome V"/>
</dbReference>
<sequence length="311" mass="36468">MFFLFLFIYSFASAADYKNCDQDCRFQCLKIVHDIGDNELNGGHSDEAIEKTSKLCSEFRKCAEGMKFKAPDLIIEYIDKLLILCDVNDFRKSAGFKSCRAKIEANRSPCIREWNPFPDKVEDEKKMEEIQKKACKNFFGKNNCMEKEIAEMCGVEMWKLYKKKYYDIRKNSLSLDFIQDASIETIFNICAEFRTCAPSIECGEENKEIKVEKMMKFCDVMEYRKNHPFEDCGRKVNDRMSQCYRDWGSPLPESDDPKKTEEILKKFCMSYFGKDNCMETEVTELCGVEGWIVFKKMFLDFNKVSGRCQFD</sequence>
<dbReference type="PANTHER" id="PTHR21453">
    <property type="entry name" value="DUF19 DOMAIN-CONTAINING PROTEIN-RELATED-RELATED"/>
    <property type="match status" value="1"/>
</dbReference>
<evidence type="ECO:0000259" key="1">
    <source>
        <dbReference type="Pfam" id="PF01579"/>
    </source>
</evidence>
<name>A0AAE9F0E5_CAEBR</name>
<dbReference type="AlphaFoldDB" id="A0AAE9F0E5"/>
<keyword evidence="3" id="KW-1185">Reference proteome</keyword>
<gene>
    <name evidence="2" type="ORF">L5515_006043</name>
</gene>